<sequence length="40" mass="4708">ITDDQVKFAESRLNSRPRKCLDIQTREMVFFILSHVALET</sequence>
<protein>
    <recommendedName>
        <fullName evidence="2">IS30 family transposase</fullName>
    </recommendedName>
</protein>
<gene>
    <name evidence="1" type="ORF">S03H2_21999</name>
</gene>
<feature type="non-terminal residue" evidence="1">
    <location>
        <position position="1"/>
    </location>
</feature>
<name>X1FKZ0_9ZZZZ</name>
<comment type="caution">
    <text evidence="1">The sequence shown here is derived from an EMBL/GenBank/DDBJ whole genome shotgun (WGS) entry which is preliminary data.</text>
</comment>
<accession>X1FKZ0</accession>
<organism evidence="1">
    <name type="scientific">marine sediment metagenome</name>
    <dbReference type="NCBI Taxonomy" id="412755"/>
    <lineage>
        <taxon>unclassified sequences</taxon>
        <taxon>metagenomes</taxon>
        <taxon>ecological metagenomes</taxon>
    </lineage>
</organism>
<reference evidence="1" key="1">
    <citation type="journal article" date="2014" name="Front. Microbiol.">
        <title>High frequency of phylogenetically diverse reductive dehalogenase-homologous genes in deep subseafloor sedimentary metagenomes.</title>
        <authorList>
            <person name="Kawai M."/>
            <person name="Futagami T."/>
            <person name="Toyoda A."/>
            <person name="Takaki Y."/>
            <person name="Nishi S."/>
            <person name="Hori S."/>
            <person name="Arai W."/>
            <person name="Tsubouchi T."/>
            <person name="Morono Y."/>
            <person name="Uchiyama I."/>
            <person name="Ito T."/>
            <person name="Fujiyama A."/>
            <person name="Inagaki F."/>
            <person name="Takami H."/>
        </authorList>
    </citation>
    <scope>NUCLEOTIDE SEQUENCE</scope>
    <source>
        <strain evidence="1">Expedition CK06-06</strain>
    </source>
</reference>
<evidence type="ECO:0008006" key="2">
    <source>
        <dbReference type="Google" id="ProtNLM"/>
    </source>
</evidence>
<dbReference type="AlphaFoldDB" id="X1FKZ0"/>
<evidence type="ECO:0000313" key="1">
    <source>
        <dbReference type="EMBL" id="GAH33190.1"/>
    </source>
</evidence>
<dbReference type="EMBL" id="BARU01011778">
    <property type="protein sequence ID" value="GAH33190.1"/>
    <property type="molecule type" value="Genomic_DNA"/>
</dbReference>
<proteinExistence type="predicted"/>